<name>A0A699HAK4_TANCI</name>
<accession>A0A699HAK4</accession>
<comment type="caution">
    <text evidence="2">The sequence shown here is derived from an EMBL/GenBank/DDBJ whole genome shotgun (WGS) entry which is preliminary data.</text>
</comment>
<evidence type="ECO:0000256" key="1">
    <source>
        <dbReference type="SAM" id="MobiDB-lite"/>
    </source>
</evidence>
<organism evidence="2">
    <name type="scientific">Tanacetum cinerariifolium</name>
    <name type="common">Dalmatian daisy</name>
    <name type="synonym">Chrysanthemum cinerariifolium</name>
    <dbReference type="NCBI Taxonomy" id="118510"/>
    <lineage>
        <taxon>Eukaryota</taxon>
        <taxon>Viridiplantae</taxon>
        <taxon>Streptophyta</taxon>
        <taxon>Embryophyta</taxon>
        <taxon>Tracheophyta</taxon>
        <taxon>Spermatophyta</taxon>
        <taxon>Magnoliopsida</taxon>
        <taxon>eudicotyledons</taxon>
        <taxon>Gunneridae</taxon>
        <taxon>Pentapetalae</taxon>
        <taxon>asterids</taxon>
        <taxon>campanulids</taxon>
        <taxon>Asterales</taxon>
        <taxon>Asteraceae</taxon>
        <taxon>Asteroideae</taxon>
        <taxon>Anthemideae</taxon>
        <taxon>Anthemidinae</taxon>
        <taxon>Tanacetum</taxon>
    </lineage>
</organism>
<dbReference type="EMBL" id="BKCJ010124306">
    <property type="protein sequence ID" value="GEX69816.1"/>
    <property type="molecule type" value="Genomic_DNA"/>
</dbReference>
<proteinExistence type="predicted"/>
<sequence>MNEMNTSAKTMGENNRGGNKSSRSFGGAMRSGNSYINVLKSSNGVGRLESYSPDIVLDVDCVNSKDQKFRELWVLLEISSSKTKEAFRVNVRVSSWFSEIRQASLDIIPDGRIVWVEVEGVPLKLWSMNTFRRIATKWGDLIDVDDIDESYFHSKRLCLYTKSSLNIYENFKIIFQGKVFWIRAKEVPGWVPDLIEESKEEEQSDIGSLEGDNKMNEDDLCGDNMDMADVSETVFDESNGQKKDVSQDPFGDDVDSVSIGRFKKSEALRSRGSFLCLMEEVVKVGQTMGYNMKGVVNNLSDIIESHGESLWHGEVVIMGDFNKVRCKSDWFGLHFNVQCANVFNSFIANAGLEEVPIGGSAFTWCHKSATKMSKLDRFLMSNNLLNICPHISAIT</sequence>
<dbReference type="InterPro" id="IPR036691">
    <property type="entry name" value="Endo/exonu/phosph_ase_sf"/>
</dbReference>
<protein>
    <submittedName>
        <fullName evidence="2">Glucose-methanol-choline oxidoreductase, FAD/NAD(P)-binding domain protein</fullName>
    </submittedName>
</protein>
<gene>
    <name evidence="2" type="ORF">Tci_341791</name>
</gene>
<dbReference type="Gene3D" id="3.60.10.10">
    <property type="entry name" value="Endonuclease/exonuclease/phosphatase"/>
    <property type="match status" value="1"/>
</dbReference>
<evidence type="ECO:0000313" key="2">
    <source>
        <dbReference type="EMBL" id="GEX69816.1"/>
    </source>
</evidence>
<feature type="compositionally biased region" description="Polar residues" evidence="1">
    <location>
        <begin position="1"/>
        <end position="24"/>
    </location>
</feature>
<feature type="region of interest" description="Disordered" evidence="1">
    <location>
        <begin position="1"/>
        <end position="26"/>
    </location>
</feature>
<dbReference type="SUPFAM" id="SSF56219">
    <property type="entry name" value="DNase I-like"/>
    <property type="match status" value="1"/>
</dbReference>
<dbReference type="AlphaFoldDB" id="A0A699HAK4"/>
<reference evidence="2" key="1">
    <citation type="journal article" date="2019" name="Sci. Rep.">
        <title>Draft genome of Tanacetum cinerariifolium, the natural source of mosquito coil.</title>
        <authorList>
            <person name="Yamashiro T."/>
            <person name="Shiraishi A."/>
            <person name="Satake H."/>
            <person name="Nakayama K."/>
        </authorList>
    </citation>
    <scope>NUCLEOTIDE SEQUENCE</scope>
</reference>